<gene>
    <name evidence="9" type="primary">trpD</name>
    <name evidence="12" type="ordered locus">UWK_02916</name>
</gene>
<dbReference type="EC" id="2.4.2.18" evidence="9"/>
<feature type="domain" description="Glycosyl transferase family 3" evidence="10">
    <location>
        <begin position="80"/>
        <end position="330"/>
    </location>
</feature>
<keyword evidence="3 9" id="KW-0328">Glycosyltransferase</keyword>
<dbReference type="InterPro" id="IPR005940">
    <property type="entry name" value="Anthranilate_Pribosyl_Tfrase"/>
</dbReference>
<feature type="binding site" evidence="9">
    <location>
        <position position="232"/>
    </location>
    <ligand>
        <name>Mg(2+)</name>
        <dbReference type="ChEBI" id="CHEBI:18420"/>
        <label>2</label>
    </ligand>
</feature>
<keyword evidence="9" id="KW-0479">Metal-binding</keyword>
<dbReference type="PANTHER" id="PTHR43285">
    <property type="entry name" value="ANTHRANILATE PHOSPHORIBOSYLTRANSFERASE"/>
    <property type="match status" value="1"/>
</dbReference>
<feature type="binding site" evidence="9">
    <location>
        <position position="232"/>
    </location>
    <ligand>
        <name>Mg(2+)</name>
        <dbReference type="ChEBI" id="CHEBI:18420"/>
        <label>1</label>
    </ligand>
</feature>
<dbReference type="Gene3D" id="3.40.1030.10">
    <property type="entry name" value="Nucleoside phosphorylase/phosphoribosyltransferase catalytic domain"/>
    <property type="match status" value="1"/>
</dbReference>
<dbReference type="Pfam" id="PF02885">
    <property type="entry name" value="Glycos_trans_3N"/>
    <property type="match status" value="1"/>
</dbReference>
<feature type="binding site" evidence="9">
    <location>
        <position position="126"/>
    </location>
    <ligand>
        <name>5-phospho-alpha-D-ribose 1-diphosphate</name>
        <dbReference type="ChEBI" id="CHEBI:58017"/>
    </ligand>
</feature>
<reference evidence="13" key="1">
    <citation type="journal article" date="2013" name="Stand. Genomic Sci.">
        <title>Complete genome sequence of Desulfocapsa sulfexigens, a marine deltaproteobacterium specialized in disproportionating inorganic sulfur compounds.</title>
        <authorList>
            <person name="Finster K.W."/>
            <person name="Kjeldsen K.U."/>
            <person name="Kube M."/>
            <person name="Reinhardt R."/>
            <person name="Mussmann M."/>
            <person name="Amann R."/>
            <person name="Schreiber L."/>
        </authorList>
    </citation>
    <scope>NUCLEOTIDE SEQUENCE [LARGE SCALE GENOMIC DNA]</scope>
    <source>
        <strain evidence="13">DSM 10523 / SB164P1</strain>
    </source>
</reference>
<dbReference type="UniPathway" id="UPA00035">
    <property type="reaction ID" value="UER00041"/>
</dbReference>
<evidence type="ECO:0000259" key="10">
    <source>
        <dbReference type="Pfam" id="PF00591"/>
    </source>
</evidence>
<feature type="binding site" evidence="9">
    <location>
        <position position="231"/>
    </location>
    <ligand>
        <name>Mg(2+)</name>
        <dbReference type="ChEBI" id="CHEBI:18420"/>
        <label>2</label>
    </ligand>
</feature>
<comment type="caution">
    <text evidence="9">Lacks conserved residue(s) required for the propagation of feature annotation.</text>
</comment>
<protein>
    <recommendedName>
        <fullName evidence="9">Anthranilate phosphoribosyltransferase</fullName>
        <ecNumber evidence="9">2.4.2.18</ecNumber>
    </recommendedName>
</protein>
<dbReference type="FunFam" id="3.40.1030.10:FF:000002">
    <property type="entry name" value="Anthranilate phosphoribosyltransferase"/>
    <property type="match status" value="1"/>
</dbReference>
<dbReference type="RefSeq" id="WP_015405132.1">
    <property type="nucleotide sequence ID" value="NC_020304.1"/>
</dbReference>
<feature type="binding site" evidence="9">
    <location>
        <position position="98"/>
    </location>
    <ligand>
        <name>Mg(2+)</name>
        <dbReference type="ChEBI" id="CHEBI:18420"/>
        <label>1</label>
    </ligand>
</feature>
<feature type="binding site" evidence="9">
    <location>
        <position position="86"/>
    </location>
    <ligand>
        <name>5-phospho-alpha-D-ribose 1-diphosphate</name>
        <dbReference type="ChEBI" id="CHEBI:58017"/>
    </ligand>
</feature>
<evidence type="ECO:0000256" key="1">
    <source>
        <dbReference type="ARBA" id="ARBA00004907"/>
    </source>
</evidence>
<dbReference type="GO" id="GO:0004048">
    <property type="term" value="F:anthranilate phosphoribosyltransferase activity"/>
    <property type="evidence" value="ECO:0007669"/>
    <property type="project" value="UniProtKB-UniRule"/>
</dbReference>
<dbReference type="Pfam" id="PF00591">
    <property type="entry name" value="Glycos_transf_3"/>
    <property type="match status" value="1"/>
</dbReference>
<comment type="subunit">
    <text evidence="9">Homodimer.</text>
</comment>
<dbReference type="Proteomes" id="UP000011721">
    <property type="component" value="Chromosome"/>
</dbReference>
<evidence type="ECO:0000313" key="12">
    <source>
        <dbReference type="EMBL" id="AGF79446.1"/>
    </source>
</evidence>
<evidence type="ECO:0000256" key="9">
    <source>
        <dbReference type="HAMAP-Rule" id="MF_00211"/>
    </source>
</evidence>
<dbReference type="KEGG" id="dsf:UWK_02916"/>
<dbReference type="STRING" id="1167006.UWK_02916"/>
<evidence type="ECO:0000256" key="8">
    <source>
        <dbReference type="ARBA" id="ARBA00061188"/>
    </source>
</evidence>
<evidence type="ECO:0000256" key="3">
    <source>
        <dbReference type="ARBA" id="ARBA00022676"/>
    </source>
</evidence>
<dbReference type="InterPro" id="IPR000312">
    <property type="entry name" value="Glycosyl_Trfase_fam3"/>
</dbReference>
<dbReference type="NCBIfam" id="TIGR01245">
    <property type="entry name" value="trpD"/>
    <property type="match status" value="1"/>
</dbReference>
<comment type="cofactor">
    <cofactor evidence="9">
        <name>Mg(2+)</name>
        <dbReference type="ChEBI" id="CHEBI:18420"/>
    </cofactor>
    <text evidence="9">Binds 2 magnesium ions per monomer.</text>
</comment>
<dbReference type="SUPFAM" id="SSF47648">
    <property type="entry name" value="Nucleoside phosphorylase/phosphoribosyltransferase N-terminal domain"/>
    <property type="match status" value="1"/>
</dbReference>
<comment type="pathway">
    <text evidence="1 9">Amino-acid biosynthesis; L-tryptophan biosynthesis; L-tryptophan from chorismate: step 2/5.</text>
</comment>
<dbReference type="SUPFAM" id="SSF52418">
    <property type="entry name" value="Nucleoside phosphorylase/phosphoribosyltransferase catalytic domain"/>
    <property type="match status" value="1"/>
</dbReference>
<dbReference type="HOGENOM" id="CLU_034315_2_1_7"/>
<evidence type="ECO:0000256" key="6">
    <source>
        <dbReference type="ARBA" id="ARBA00023141"/>
    </source>
</evidence>
<organism evidence="12 13">
    <name type="scientific">Desulfocapsa sulfexigens (strain DSM 10523 / SB164P1)</name>
    <dbReference type="NCBI Taxonomy" id="1167006"/>
    <lineage>
        <taxon>Bacteria</taxon>
        <taxon>Pseudomonadati</taxon>
        <taxon>Thermodesulfobacteriota</taxon>
        <taxon>Desulfobulbia</taxon>
        <taxon>Desulfobulbales</taxon>
        <taxon>Desulfocapsaceae</taxon>
        <taxon>Desulfocapsa</taxon>
    </lineage>
</organism>
<dbReference type="AlphaFoldDB" id="M1PT08"/>
<evidence type="ECO:0000256" key="4">
    <source>
        <dbReference type="ARBA" id="ARBA00022679"/>
    </source>
</evidence>
<keyword evidence="5 9" id="KW-0822">Tryptophan biosynthesis</keyword>
<dbReference type="EMBL" id="CP003985">
    <property type="protein sequence ID" value="AGF79446.1"/>
    <property type="molecule type" value="Genomic_DNA"/>
</dbReference>
<name>M1PT08_DESSD</name>
<dbReference type="eggNOG" id="COG0547">
    <property type="taxonomic scope" value="Bacteria"/>
</dbReference>
<keyword evidence="9" id="KW-0460">Magnesium</keyword>
<dbReference type="GO" id="GO:0000162">
    <property type="term" value="P:L-tryptophan biosynthetic process"/>
    <property type="evidence" value="ECO:0007669"/>
    <property type="project" value="UniProtKB-UniRule"/>
</dbReference>
<feature type="domain" description="Glycosyl transferase family 3 N-terminal" evidence="11">
    <location>
        <begin position="4"/>
        <end position="66"/>
    </location>
</feature>
<dbReference type="InterPro" id="IPR017459">
    <property type="entry name" value="Glycosyl_Trfase_fam3_N_dom"/>
</dbReference>
<keyword evidence="13" id="KW-1185">Reference proteome</keyword>
<comment type="similarity">
    <text evidence="8">In the C-terminal section; belongs to the anthranilate phosphoribosyltransferase family.</text>
</comment>
<feature type="binding site" evidence="9">
    <location>
        <position position="172"/>
    </location>
    <ligand>
        <name>anthranilate</name>
        <dbReference type="ChEBI" id="CHEBI:16567"/>
        <label>2</label>
    </ligand>
</feature>
<evidence type="ECO:0000259" key="11">
    <source>
        <dbReference type="Pfam" id="PF02885"/>
    </source>
</evidence>
<feature type="binding site" evidence="9">
    <location>
        <begin position="114"/>
        <end position="122"/>
    </location>
    <ligand>
        <name>5-phospho-alpha-D-ribose 1-diphosphate</name>
        <dbReference type="ChEBI" id="CHEBI:58017"/>
    </ligand>
</feature>
<dbReference type="PANTHER" id="PTHR43285:SF2">
    <property type="entry name" value="ANTHRANILATE PHOSPHORIBOSYLTRANSFERASE"/>
    <property type="match status" value="1"/>
</dbReference>
<accession>M1PT08</accession>
<dbReference type="GO" id="GO:0000287">
    <property type="term" value="F:magnesium ion binding"/>
    <property type="evidence" value="ECO:0007669"/>
    <property type="project" value="UniProtKB-UniRule"/>
</dbReference>
<feature type="binding site" evidence="9">
    <location>
        <begin position="89"/>
        <end position="90"/>
    </location>
    <ligand>
        <name>5-phospho-alpha-D-ribose 1-diphosphate</name>
        <dbReference type="ChEBI" id="CHEBI:58017"/>
    </ligand>
</feature>
<comment type="similarity">
    <text evidence="9">Belongs to the anthranilate phosphoribosyltransferase family.</text>
</comment>
<feature type="binding site" evidence="9">
    <location>
        <position position="86"/>
    </location>
    <ligand>
        <name>anthranilate</name>
        <dbReference type="ChEBI" id="CHEBI:16567"/>
        <label>1</label>
    </ligand>
</feature>
<keyword evidence="6 9" id="KW-0057">Aromatic amino acid biosynthesis</keyword>
<dbReference type="HAMAP" id="MF_00211">
    <property type="entry name" value="TrpD"/>
    <property type="match status" value="1"/>
</dbReference>
<dbReference type="InterPro" id="IPR036320">
    <property type="entry name" value="Glycosyl_Trfase_fam3_N_dom_sf"/>
</dbReference>
<dbReference type="PATRIC" id="fig|1167006.5.peg.3149"/>
<keyword evidence="4 9" id="KW-0808">Transferase</keyword>
<dbReference type="InterPro" id="IPR035902">
    <property type="entry name" value="Nuc_phospho_transferase"/>
</dbReference>
<evidence type="ECO:0000313" key="13">
    <source>
        <dbReference type="Proteomes" id="UP000011721"/>
    </source>
</evidence>
<comment type="catalytic activity">
    <reaction evidence="7 9">
        <text>N-(5-phospho-beta-D-ribosyl)anthranilate + diphosphate = 5-phospho-alpha-D-ribose 1-diphosphate + anthranilate</text>
        <dbReference type="Rhea" id="RHEA:11768"/>
        <dbReference type="ChEBI" id="CHEBI:16567"/>
        <dbReference type="ChEBI" id="CHEBI:18277"/>
        <dbReference type="ChEBI" id="CHEBI:33019"/>
        <dbReference type="ChEBI" id="CHEBI:58017"/>
        <dbReference type="EC" id="2.4.2.18"/>
    </reaction>
</comment>
<feature type="binding site" evidence="9">
    <location>
        <begin position="96"/>
        <end position="99"/>
    </location>
    <ligand>
        <name>5-phospho-alpha-D-ribose 1-diphosphate</name>
        <dbReference type="ChEBI" id="CHEBI:58017"/>
    </ligand>
</feature>
<dbReference type="GO" id="GO:0005829">
    <property type="term" value="C:cytosol"/>
    <property type="evidence" value="ECO:0007669"/>
    <property type="project" value="TreeGrafter"/>
</dbReference>
<sequence>MNIKEAIAKVVLKVDLNEKEMVAVMNEIMGGSATDAQIGSFITALRMKGETVEEITGAVRVMRDKATAIVSGVDVASGDILVDTCGTGGDGSGTFNVSTTSAFVVAGAGVPVAKHGNRSISSNCGSADVLEAAGVALDISSEKIGECIQKVGIGFLFAPALHGAMKYAIGPRREMGIRTIFNILGPLTNPAGANVQVLGVFSGDLTEPLARVLAKLGSKRALVVHGEGNLDELTVTGTTRVSELRNGEVTTYSVDPADFGFADATIEDLQGGADAEESAQQMRAVLTGEKGPKRDMVLLNSGAALMAAGLCEDLQSGILAAAEVIDSGRAASKLDQLIEYSNSN</sequence>
<evidence type="ECO:0000256" key="7">
    <source>
        <dbReference type="ARBA" id="ARBA00052328"/>
    </source>
</evidence>
<proteinExistence type="inferred from homology"/>
<comment type="function">
    <text evidence="9">Catalyzes the transfer of the phosphoribosyl group of 5-phosphorylribose-1-pyrophosphate (PRPP) to anthranilate to yield N-(5'-phosphoribosyl)-anthranilate (PRA).</text>
</comment>
<dbReference type="Gene3D" id="1.20.970.10">
    <property type="entry name" value="Transferase, Pyrimidine Nucleoside Phosphorylase, Chain C"/>
    <property type="match status" value="1"/>
</dbReference>
<evidence type="ECO:0000256" key="5">
    <source>
        <dbReference type="ARBA" id="ARBA00022822"/>
    </source>
</evidence>
<feature type="binding site" evidence="9">
    <location>
        <position position="94"/>
    </location>
    <ligand>
        <name>5-phospho-alpha-D-ribose 1-diphosphate</name>
        <dbReference type="ChEBI" id="CHEBI:58017"/>
    </ligand>
</feature>
<feature type="binding site" evidence="9">
    <location>
        <position position="117"/>
    </location>
    <ligand>
        <name>anthranilate</name>
        <dbReference type="ChEBI" id="CHEBI:16567"/>
        <label>1</label>
    </ligand>
</feature>
<keyword evidence="2 9" id="KW-0028">Amino-acid biosynthesis</keyword>
<dbReference type="OrthoDB" id="9806430at2"/>
<evidence type="ECO:0000256" key="2">
    <source>
        <dbReference type="ARBA" id="ARBA00022605"/>
    </source>
</evidence>